<sequence>MVGSDNEDLAFIEPYLKGSLDGKHIKLHPDFDHPRTSKPARTVISTDIDSVIYVTHELRVKGVLKIHTGPLKSGTPPIHKHNHVYVHLLPPPSETQRSMKLDRDNWETRRTPLSQIPNTHFGEMGDFKVAIFFPRLMHQDTTSRRRWVTRVPDEVHDLFLDEVLYPALQWVARKHQGPYVNVTREGMRRRNGPRDAAPDKLFLVNNVQLIELQEKMDDIIAKDIDDQGLAMFGSYFLVGDIRGSKLLATKSTEPWADDKDAATAFDVLCKNFPGLDWDHMMKPKKGALYMDFGIAIHPDDDKTPYVGLWSLHHLRASYHYAGFLKGNVHHAAQLRDLGGLQAEMSKGLEYATHINFRSSYCLGFEVVRRPGKQVYSCDDGDAYTANQTYQRFMENQLHLFKLAQTNNWGVRDEIRASGLAVQMMLKGWRRKVKEFMKWNSIVWVPSRVWFGMLMRRLRAIRATQFQILRMDPQPTNLAIVSSVLMHMVRALTITPVVMKAYISAALKDLHQGEKMDTWGIFFLKCLDLQDHKVLPDVEKDDDPHILQDFVGAIAQRTLAQRRMAQYAKQKGIVNDSYPIGQNPTWEELESEVKNMPQRIMGDWDWDNACDAHADAARLFVKMSKSFWEKGFQKDHFLPAIQINITCLEDAMKSWSIQSIINSVISPHFLASNANYPGSSKRGKQDVPFEKLREQLYFCPPSTATKPNTKWRYLVEGGYLRDYHQYIRDHTPEDVWALDRALNTIFMKIQCLPSSSA</sequence>
<accession>A0A4Y7PDZ9</accession>
<evidence type="ECO:0000313" key="2">
    <source>
        <dbReference type="Proteomes" id="UP000294933"/>
    </source>
</evidence>
<dbReference type="AlphaFoldDB" id="A0A4Y7PDZ9"/>
<dbReference type="Proteomes" id="UP000294933">
    <property type="component" value="Unassembled WGS sequence"/>
</dbReference>
<reference evidence="1 2" key="1">
    <citation type="submission" date="2018-06" db="EMBL/GenBank/DDBJ databases">
        <title>A transcriptomic atlas of mushroom development highlights an independent origin of complex multicellularity.</title>
        <authorList>
            <consortium name="DOE Joint Genome Institute"/>
            <person name="Krizsan K."/>
            <person name="Almasi E."/>
            <person name="Merenyi Z."/>
            <person name="Sahu N."/>
            <person name="Viragh M."/>
            <person name="Koszo T."/>
            <person name="Mondo S."/>
            <person name="Kiss B."/>
            <person name="Balint B."/>
            <person name="Kues U."/>
            <person name="Barry K."/>
            <person name="Hegedus J.C."/>
            <person name="Henrissat B."/>
            <person name="Johnson J."/>
            <person name="Lipzen A."/>
            <person name="Ohm R."/>
            <person name="Nagy I."/>
            <person name="Pangilinan J."/>
            <person name="Yan J."/>
            <person name="Xiong Y."/>
            <person name="Grigoriev I.V."/>
            <person name="Hibbett D.S."/>
            <person name="Nagy L.G."/>
        </authorList>
    </citation>
    <scope>NUCLEOTIDE SEQUENCE [LARGE SCALE GENOMIC DNA]</scope>
    <source>
        <strain evidence="1 2">SZMC22713</strain>
    </source>
</reference>
<protein>
    <submittedName>
        <fullName evidence="1">Uncharacterized protein</fullName>
    </submittedName>
</protein>
<keyword evidence="2" id="KW-1185">Reference proteome</keyword>
<gene>
    <name evidence="1" type="ORF">BD410DRAFT_735307</name>
</gene>
<evidence type="ECO:0000313" key="1">
    <source>
        <dbReference type="EMBL" id="TDL13495.1"/>
    </source>
</evidence>
<name>A0A4Y7PDZ9_9AGAM</name>
<feature type="non-terminal residue" evidence="1">
    <location>
        <position position="756"/>
    </location>
</feature>
<dbReference type="STRING" id="50990.A0A4Y7PDZ9"/>
<organism evidence="1 2">
    <name type="scientific">Rickenella mellea</name>
    <dbReference type="NCBI Taxonomy" id="50990"/>
    <lineage>
        <taxon>Eukaryota</taxon>
        <taxon>Fungi</taxon>
        <taxon>Dikarya</taxon>
        <taxon>Basidiomycota</taxon>
        <taxon>Agaricomycotina</taxon>
        <taxon>Agaricomycetes</taxon>
        <taxon>Hymenochaetales</taxon>
        <taxon>Rickenellaceae</taxon>
        <taxon>Rickenella</taxon>
    </lineage>
</organism>
<proteinExistence type="predicted"/>
<dbReference type="VEuPathDB" id="FungiDB:BD410DRAFT_735307"/>
<dbReference type="EMBL" id="ML170584">
    <property type="protein sequence ID" value="TDL13495.1"/>
    <property type="molecule type" value="Genomic_DNA"/>
</dbReference>
<dbReference type="OrthoDB" id="3057432at2759"/>